<dbReference type="Pfam" id="PF05016">
    <property type="entry name" value="ParE_toxin"/>
    <property type="match status" value="1"/>
</dbReference>
<accession>A0A7W9KKS2</accession>
<keyword evidence="1" id="KW-1277">Toxin-antitoxin system</keyword>
<dbReference type="InterPro" id="IPR035093">
    <property type="entry name" value="RelE/ParE_toxin_dom_sf"/>
</dbReference>
<comment type="caution">
    <text evidence="2">The sequence shown here is derived from an EMBL/GenBank/DDBJ whole genome shotgun (WGS) entry which is preliminary data.</text>
</comment>
<sequence length="121" mass="13427">MARVLLTTEAKEDLRDLDGTARLQVLKALNKLENEPDKGGAPLGNRAGGNLATFRKLVVGDRDYRIVYRIESDGTVVVVWVIGKRADGECYDMAVARVRLHAGDQELVGELLNLLERIEPR</sequence>
<dbReference type="Proteomes" id="UP000585638">
    <property type="component" value="Unassembled WGS sequence"/>
</dbReference>
<dbReference type="NCBIfam" id="TIGR02385">
    <property type="entry name" value="RelE_StbE"/>
    <property type="match status" value="1"/>
</dbReference>
<proteinExistence type="predicted"/>
<name>A0A7W9KKS2_9PSEU</name>
<evidence type="ECO:0000313" key="2">
    <source>
        <dbReference type="EMBL" id="MBB5894252.1"/>
    </source>
</evidence>
<gene>
    <name evidence="2" type="ORF">BJ998_005448</name>
</gene>
<evidence type="ECO:0000256" key="1">
    <source>
        <dbReference type="ARBA" id="ARBA00022649"/>
    </source>
</evidence>
<dbReference type="SUPFAM" id="SSF143011">
    <property type="entry name" value="RelE-like"/>
    <property type="match status" value="1"/>
</dbReference>
<evidence type="ECO:0000313" key="3">
    <source>
        <dbReference type="Proteomes" id="UP000585638"/>
    </source>
</evidence>
<dbReference type="RefSeq" id="WP_184866108.1">
    <property type="nucleotide sequence ID" value="NZ_BAAAWY010000029.1"/>
</dbReference>
<reference evidence="2 3" key="1">
    <citation type="submission" date="2020-08" db="EMBL/GenBank/DDBJ databases">
        <title>Sequencing the genomes of 1000 actinobacteria strains.</title>
        <authorList>
            <person name="Klenk H.-P."/>
        </authorList>
    </citation>
    <scope>NUCLEOTIDE SEQUENCE [LARGE SCALE GENOMIC DNA]</scope>
    <source>
        <strain evidence="2 3">DSM 43851</strain>
    </source>
</reference>
<dbReference type="EMBL" id="JACHIR010000001">
    <property type="protein sequence ID" value="MBB5894252.1"/>
    <property type="molecule type" value="Genomic_DNA"/>
</dbReference>
<dbReference type="Gene3D" id="3.30.2310.20">
    <property type="entry name" value="RelE-like"/>
    <property type="match status" value="1"/>
</dbReference>
<protein>
    <submittedName>
        <fullName evidence="2">mRNA interferase RelE/StbE</fullName>
    </submittedName>
</protein>
<dbReference type="InterPro" id="IPR007712">
    <property type="entry name" value="RelE/ParE_toxin"/>
</dbReference>
<keyword evidence="3" id="KW-1185">Reference proteome</keyword>
<organism evidence="2 3">
    <name type="scientific">Kutzneria kofuensis</name>
    <dbReference type="NCBI Taxonomy" id="103725"/>
    <lineage>
        <taxon>Bacteria</taxon>
        <taxon>Bacillati</taxon>
        <taxon>Actinomycetota</taxon>
        <taxon>Actinomycetes</taxon>
        <taxon>Pseudonocardiales</taxon>
        <taxon>Pseudonocardiaceae</taxon>
        <taxon>Kutzneria</taxon>
    </lineage>
</organism>
<dbReference type="AlphaFoldDB" id="A0A7W9KKS2"/>